<sequence>MNCLWCDEEIRSEVCWVSLVLPLRSKSLCQSCERELKVIRGNRCSRCSRASSSTICEDCIWWEQYMGGEDVLSENYSVFTYNERMQDMITKWKYRGDYQLGYAFKEIFVATFQQKFKTSNNMVALSVPLSEERILERSFNQAEMLVEFLPIISAKGITREHGEKQSKKTRQERIRSENPFKLQKPINKPVILVDDIYTTGTTLRHAARLLKQHGCPKIYAYTLIRG</sequence>
<reference evidence="5" key="1">
    <citation type="journal article" date="2019" name="Int. J. Syst. Evol. Microbiol.">
        <title>The Global Catalogue of Microorganisms (GCM) 10K type strain sequencing project: providing services to taxonomists for standard genome sequencing and annotation.</title>
        <authorList>
            <consortium name="The Broad Institute Genomics Platform"/>
            <consortium name="The Broad Institute Genome Sequencing Center for Infectious Disease"/>
            <person name="Wu L."/>
            <person name="Ma J."/>
        </authorList>
    </citation>
    <scope>NUCLEOTIDE SEQUENCE [LARGE SCALE GENOMIC DNA]</scope>
    <source>
        <strain evidence="5">R28</strain>
    </source>
</reference>
<evidence type="ECO:0000313" key="4">
    <source>
        <dbReference type="EMBL" id="MFD2044986.1"/>
    </source>
</evidence>
<name>A0ABW4W1P1_9BACI</name>
<dbReference type="InterPro" id="IPR029057">
    <property type="entry name" value="PRTase-like"/>
</dbReference>
<feature type="compositionally biased region" description="Basic and acidic residues" evidence="2">
    <location>
        <begin position="159"/>
        <end position="178"/>
    </location>
</feature>
<dbReference type="RefSeq" id="WP_377557590.1">
    <property type="nucleotide sequence ID" value="NZ_JBHUHQ010000016.1"/>
</dbReference>
<dbReference type="PANTHER" id="PTHR47505:SF1">
    <property type="entry name" value="DNA UTILIZATION PROTEIN YHGH"/>
    <property type="match status" value="1"/>
</dbReference>
<dbReference type="Gene3D" id="3.40.50.2020">
    <property type="match status" value="1"/>
</dbReference>
<dbReference type="SUPFAM" id="SSF53271">
    <property type="entry name" value="PRTase-like"/>
    <property type="match status" value="1"/>
</dbReference>
<evidence type="ECO:0000259" key="3">
    <source>
        <dbReference type="Pfam" id="PF00156"/>
    </source>
</evidence>
<comment type="similarity">
    <text evidence="1">Belongs to the ComF/GntX family.</text>
</comment>
<dbReference type="Pfam" id="PF00156">
    <property type="entry name" value="Pribosyltran"/>
    <property type="match status" value="1"/>
</dbReference>
<dbReference type="PANTHER" id="PTHR47505">
    <property type="entry name" value="DNA UTILIZATION PROTEIN YHGH"/>
    <property type="match status" value="1"/>
</dbReference>
<gene>
    <name evidence="4" type="ORF">ACFSJF_11950</name>
</gene>
<proteinExistence type="inferred from homology"/>
<dbReference type="InterPro" id="IPR000836">
    <property type="entry name" value="PRTase_dom"/>
</dbReference>
<evidence type="ECO:0000256" key="1">
    <source>
        <dbReference type="ARBA" id="ARBA00008007"/>
    </source>
</evidence>
<comment type="caution">
    <text evidence="4">The sequence shown here is derived from an EMBL/GenBank/DDBJ whole genome shotgun (WGS) entry which is preliminary data.</text>
</comment>
<organism evidence="4 5">
    <name type="scientific">Ornithinibacillus salinisoli</name>
    <dbReference type="NCBI Taxonomy" id="1848459"/>
    <lineage>
        <taxon>Bacteria</taxon>
        <taxon>Bacillati</taxon>
        <taxon>Bacillota</taxon>
        <taxon>Bacilli</taxon>
        <taxon>Bacillales</taxon>
        <taxon>Bacillaceae</taxon>
        <taxon>Ornithinibacillus</taxon>
    </lineage>
</organism>
<dbReference type="InterPro" id="IPR051910">
    <property type="entry name" value="ComF/GntX_DNA_util-trans"/>
</dbReference>
<keyword evidence="5" id="KW-1185">Reference proteome</keyword>
<evidence type="ECO:0000313" key="5">
    <source>
        <dbReference type="Proteomes" id="UP001597383"/>
    </source>
</evidence>
<evidence type="ECO:0000256" key="2">
    <source>
        <dbReference type="SAM" id="MobiDB-lite"/>
    </source>
</evidence>
<dbReference type="EMBL" id="JBHUHQ010000016">
    <property type="protein sequence ID" value="MFD2044986.1"/>
    <property type="molecule type" value="Genomic_DNA"/>
</dbReference>
<protein>
    <submittedName>
        <fullName evidence="4">ComF family protein</fullName>
    </submittedName>
</protein>
<feature type="domain" description="Phosphoribosyltransferase" evidence="3">
    <location>
        <begin position="170"/>
        <end position="225"/>
    </location>
</feature>
<dbReference type="Proteomes" id="UP001597383">
    <property type="component" value="Unassembled WGS sequence"/>
</dbReference>
<accession>A0ABW4W1P1</accession>
<dbReference type="CDD" id="cd06223">
    <property type="entry name" value="PRTases_typeI"/>
    <property type="match status" value="1"/>
</dbReference>
<feature type="region of interest" description="Disordered" evidence="2">
    <location>
        <begin position="159"/>
        <end position="179"/>
    </location>
</feature>